<dbReference type="EMBL" id="WMEZ01000005">
    <property type="protein sequence ID" value="MYL50489.1"/>
    <property type="molecule type" value="Genomic_DNA"/>
</dbReference>
<feature type="transmembrane region" description="Helical" evidence="1">
    <location>
        <begin position="122"/>
        <end position="141"/>
    </location>
</feature>
<gene>
    <name evidence="2" type="ORF">GLV98_13410</name>
</gene>
<dbReference type="OrthoDB" id="2969379at2"/>
<proteinExistence type="predicted"/>
<feature type="transmembrane region" description="Helical" evidence="1">
    <location>
        <begin position="146"/>
        <end position="163"/>
    </location>
</feature>
<name>A0A845E8K4_9BACI</name>
<keyword evidence="1" id="KW-1133">Transmembrane helix</keyword>
<feature type="transmembrane region" description="Helical" evidence="1">
    <location>
        <begin position="175"/>
        <end position="191"/>
    </location>
</feature>
<feature type="transmembrane region" description="Helical" evidence="1">
    <location>
        <begin position="67"/>
        <end position="87"/>
    </location>
</feature>
<dbReference type="Proteomes" id="UP000447393">
    <property type="component" value="Unassembled WGS sequence"/>
</dbReference>
<feature type="transmembrane region" description="Helical" evidence="1">
    <location>
        <begin position="36"/>
        <end position="55"/>
    </location>
</feature>
<evidence type="ECO:0000313" key="2">
    <source>
        <dbReference type="EMBL" id="MYL50489.1"/>
    </source>
</evidence>
<keyword evidence="1" id="KW-0812">Transmembrane</keyword>
<evidence type="ECO:0000313" key="3">
    <source>
        <dbReference type="Proteomes" id="UP000447393"/>
    </source>
</evidence>
<dbReference type="RefSeq" id="WP_160916029.1">
    <property type="nucleotide sequence ID" value="NZ_WMEZ01000005.1"/>
</dbReference>
<organism evidence="2 3">
    <name type="scientific">Halobacillus litoralis</name>
    <dbReference type="NCBI Taxonomy" id="45668"/>
    <lineage>
        <taxon>Bacteria</taxon>
        <taxon>Bacillati</taxon>
        <taxon>Bacillota</taxon>
        <taxon>Bacilli</taxon>
        <taxon>Bacillales</taxon>
        <taxon>Bacillaceae</taxon>
        <taxon>Halobacillus</taxon>
    </lineage>
</organism>
<protein>
    <submittedName>
        <fullName evidence="2">Uncharacterized protein</fullName>
    </submittedName>
</protein>
<reference evidence="2 3" key="1">
    <citation type="submission" date="2019-11" db="EMBL/GenBank/DDBJ databases">
        <title>Genome sequences of 17 halophilic strains isolated from different environments.</title>
        <authorList>
            <person name="Furrow R.E."/>
        </authorList>
    </citation>
    <scope>NUCLEOTIDE SEQUENCE [LARGE SCALE GENOMIC DNA]</scope>
    <source>
        <strain evidence="2 3">22505_10_Sand</strain>
    </source>
</reference>
<dbReference type="AlphaFoldDB" id="A0A845E8K4"/>
<comment type="caution">
    <text evidence="2">The sequence shown here is derived from an EMBL/GenBank/DDBJ whole genome shotgun (WGS) entry which is preliminary data.</text>
</comment>
<feature type="transmembrane region" description="Helical" evidence="1">
    <location>
        <begin position="99"/>
        <end position="116"/>
    </location>
</feature>
<evidence type="ECO:0000256" key="1">
    <source>
        <dbReference type="SAM" id="Phobius"/>
    </source>
</evidence>
<feature type="transmembrane region" description="Helical" evidence="1">
    <location>
        <begin position="6"/>
        <end position="24"/>
    </location>
</feature>
<keyword evidence="1" id="KW-0472">Membrane</keyword>
<sequence>MILQPLLVTRIIALLMGLALFWILSSQKEKKKPMENYASILTTWLLLFIGAKGLTQWELLLDYPLSVLAYPSGTAEFYIASIAVVLWEWRKRQVHKPYLQAYILMLAGSFVTYAFLERLVLDQGHLVDLIFAFGLFFLVVIHKQRLWGVFFAFSGALLIGWLYRIPDVMGYRMDLGFYFVIALISLTLVLVKKGGMNHGG</sequence>
<accession>A0A845E8K4</accession>